<gene>
    <name evidence="2" type="ORF">AWT59_1256</name>
</gene>
<dbReference type="AlphaFoldDB" id="A0A139BUM1"/>
<feature type="transmembrane region" description="Helical" evidence="1">
    <location>
        <begin position="80"/>
        <end position="102"/>
    </location>
</feature>
<proteinExistence type="predicted"/>
<dbReference type="Proteomes" id="UP000070578">
    <property type="component" value="Unassembled WGS sequence"/>
</dbReference>
<reference evidence="2 3" key="1">
    <citation type="submission" date="2016-02" db="EMBL/GenBank/DDBJ databases">
        <authorList>
            <person name="Wen L."/>
            <person name="He K."/>
            <person name="Yang H."/>
        </authorList>
    </citation>
    <scope>NUCLEOTIDE SEQUENCE [LARGE SCALE GENOMIC DNA]</scope>
    <source>
        <strain evidence="2">ShG14-8</strain>
    </source>
</reference>
<protein>
    <recommendedName>
        <fullName evidence="4">Zinc-ribbon domain-containing protein</fullName>
    </recommendedName>
</protein>
<organism evidence="2 3">
    <name type="scientific">Candidatus Gallionella acididurans</name>
    <dbReference type="NCBI Taxonomy" id="1796491"/>
    <lineage>
        <taxon>Bacteria</taxon>
        <taxon>Pseudomonadati</taxon>
        <taxon>Pseudomonadota</taxon>
        <taxon>Betaproteobacteria</taxon>
        <taxon>Nitrosomonadales</taxon>
        <taxon>Gallionellaceae</taxon>
        <taxon>Gallionella</taxon>
    </lineage>
</organism>
<evidence type="ECO:0000256" key="1">
    <source>
        <dbReference type="SAM" id="Phobius"/>
    </source>
</evidence>
<reference evidence="2 3" key="2">
    <citation type="submission" date="2016-03" db="EMBL/GenBank/DDBJ databases">
        <title>New uncultured bacterium of the family Gallionellaceae from acid mine drainage: description and reconstruction of genome based on metagenomic analysis of microbial community.</title>
        <authorList>
            <person name="Kadnikov V."/>
            <person name="Ivasenko D."/>
            <person name="Beletsky A."/>
            <person name="Mardanov A."/>
            <person name="Danilova E."/>
            <person name="Pimenov N."/>
            <person name="Karnachuk O."/>
            <person name="Ravin N."/>
        </authorList>
    </citation>
    <scope>NUCLEOTIDE SEQUENCE [LARGE SCALE GENOMIC DNA]</scope>
    <source>
        <strain evidence="2">ShG14-8</strain>
    </source>
</reference>
<accession>A0A139BUM1</accession>
<keyword evidence="1" id="KW-0812">Transmembrane</keyword>
<comment type="caution">
    <text evidence="2">The sequence shown here is derived from an EMBL/GenBank/DDBJ whole genome shotgun (WGS) entry which is preliminary data.</text>
</comment>
<evidence type="ECO:0000313" key="2">
    <source>
        <dbReference type="EMBL" id="KXS32593.1"/>
    </source>
</evidence>
<keyword evidence="1" id="KW-1133">Transmembrane helix</keyword>
<name>A0A139BUM1_9PROT</name>
<feature type="transmembrane region" description="Helical" evidence="1">
    <location>
        <begin position="41"/>
        <end position="60"/>
    </location>
</feature>
<sequence length="187" mass="20043">MNWNWVGRYVAVIVVALVLAAAIGEMPLFGKTFLVSGKLNAAQMVRFLGYGTALVVFWIFGQRLTMVLRQQQGSRWVAAYNLILPVVTLIVVSALYSVILLVMKPLMDLALQRIYNWMFVLAIIACAIWLIMALLGQSDALTEALIGASRRTALSGGTVVCASCGASNDAGSTHCGKCGKELAGDSA</sequence>
<evidence type="ECO:0008006" key="4">
    <source>
        <dbReference type="Google" id="ProtNLM"/>
    </source>
</evidence>
<dbReference type="EMBL" id="LSLI01000024">
    <property type="protein sequence ID" value="KXS32593.1"/>
    <property type="molecule type" value="Genomic_DNA"/>
</dbReference>
<feature type="transmembrane region" description="Helical" evidence="1">
    <location>
        <begin position="6"/>
        <end position="29"/>
    </location>
</feature>
<feature type="transmembrane region" description="Helical" evidence="1">
    <location>
        <begin position="114"/>
        <end position="135"/>
    </location>
</feature>
<keyword evidence="1" id="KW-0472">Membrane</keyword>
<evidence type="ECO:0000313" key="3">
    <source>
        <dbReference type="Proteomes" id="UP000070578"/>
    </source>
</evidence>